<proteinExistence type="predicted"/>
<evidence type="ECO:0000256" key="1">
    <source>
        <dbReference type="SAM" id="MobiDB-lite"/>
    </source>
</evidence>
<evidence type="ECO:0000313" key="3">
    <source>
        <dbReference type="Proteomes" id="UP001497516"/>
    </source>
</evidence>
<dbReference type="EMBL" id="OZ034819">
    <property type="protein sequence ID" value="CAL1393685.1"/>
    <property type="molecule type" value="Genomic_DNA"/>
</dbReference>
<accession>A0AAV2F7N4</accession>
<reference evidence="2 3" key="1">
    <citation type="submission" date="2024-04" db="EMBL/GenBank/DDBJ databases">
        <authorList>
            <person name="Fracassetti M."/>
        </authorList>
    </citation>
    <scope>NUCLEOTIDE SEQUENCE [LARGE SCALE GENOMIC DNA]</scope>
</reference>
<dbReference type="AlphaFoldDB" id="A0AAV2F7N4"/>
<feature type="compositionally biased region" description="Basic residues" evidence="1">
    <location>
        <begin position="71"/>
        <end position="87"/>
    </location>
</feature>
<sequence length="125" mass="13639">MSDDIPPMADPVHPQAMTRRRRMILEDESEDDLPILRQSMQPMQTTVQGEGDQPKENPQLIGAGKLVGKASSRKASPKHTPRKLRKAKLPEAKTALGKKSQTSKATTSAMGSPMRKDPVIPGTSQ</sequence>
<evidence type="ECO:0000313" key="2">
    <source>
        <dbReference type="EMBL" id="CAL1393685.1"/>
    </source>
</evidence>
<keyword evidence="3" id="KW-1185">Reference proteome</keyword>
<gene>
    <name evidence="2" type="ORF">LTRI10_LOCUS34245</name>
</gene>
<name>A0AAV2F7N4_9ROSI</name>
<protein>
    <submittedName>
        <fullName evidence="2">Uncharacterized protein</fullName>
    </submittedName>
</protein>
<feature type="compositionally biased region" description="Polar residues" evidence="1">
    <location>
        <begin position="99"/>
        <end position="110"/>
    </location>
</feature>
<feature type="region of interest" description="Disordered" evidence="1">
    <location>
        <begin position="65"/>
        <end position="125"/>
    </location>
</feature>
<feature type="region of interest" description="Disordered" evidence="1">
    <location>
        <begin position="1"/>
        <end position="29"/>
    </location>
</feature>
<dbReference type="Proteomes" id="UP001497516">
    <property type="component" value="Chromosome 6"/>
</dbReference>
<organism evidence="2 3">
    <name type="scientific">Linum trigynum</name>
    <dbReference type="NCBI Taxonomy" id="586398"/>
    <lineage>
        <taxon>Eukaryota</taxon>
        <taxon>Viridiplantae</taxon>
        <taxon>Streptophyta</taxon>
        <taxon>Embryophyta</taxon>
        <taxon>Tracheophyta</taxon>
        <taxon>Spermatophyta</taxon>
        <taxon>Magnoliopsida</taxon>
        <taxon>eudicotyledons</taxon>
        <taxon>Gunneridae</taxon>
        <taxon>Pentapetalae</taxon>
        <taxon>rosids</taxon>
        <taxon>fabids</taxon>
        <taxon>Malpighiales</taxon>
        <taxon>Linaceae</taxon>
        <taxon>Linum</taxon>
    </lineage>
</organism>